<feature type="region of interest" description="Disordered" evidence="2">
    <location>
        <begin position="23"/>
        <end position="42"/>
    </location>
</feature>
<dbReference type="InterPro" id="IPR011010">
    <property type="entry name" value="DNA_brk_join_enz"/>
</dbReference>
<evidence type="ECO:0000313" key="4">
    <source>
        <dbReference type="EMBL" id="RKO21843.1"/>
    </source>
</evidence>
<sequence length="780" mass="87765">MGIRPVRLGRALRYLAMTAPVAAPEVSPPRESRPAPEGARWGLNEITARSTEMLPGTKKRQMERAKGLAHLLEWLGTFPGDSWQQRWIAAGCDQAGTSWGQQDLIPYRKSLQSSAVIALVVLGVVRPSMLWLRTATPPHMFITYRSVVDSETFALLDEKLSTFRLSKTSKMLALNAMTLLRIRIGVPLLSVTASQFLSAEAEWKALRRTRSVGVVWQALQACGALSGEPIDYRAMQLEGRRTVPQLVDAYGVSNPMIRSLLIDYLTERAAALDYSSLAGLTRMLVRNFWTDIERHHPGQDTIRLSHDTATAWKQRLRHLSGGRERRDYFAHLTTVRAFYTDLAQWAITEPERWALWACPSPVSAAETSNLAKQKHQRQSRMHQRTRTLAPWLNALVSAAAKERAETAALLQTASQAAEGELLTVHGTTYRRVVRGYYRDNGWPSIENLETGAVIRLHRAEETAFWSWAILEVLRLTGLRVEELVELTHTSIRRYDPTAGEATVLLHVAPSKTDRERLIPASPELASVLATIIRRVKGPDDTLPLVSRFDPLERSWGAKLPHLFQLRFGGVPRVLSTAGARSLLGALAAKADCKDIEGTPLTFTPHDLRRIFATETVNSGLPVHIAQHLLGHLNLNTTQGYIAVYPEQVIRNYRSFIDNRRVFRPAQEYRDPTSEEWTEFENHFTLRRVALGTCHRPYGTPCIHEHACVRCPMLQVDPAQLPRLYELETNAVTRLSEAKQKTWLGEVAALEESLRHIREKQVQATQINDRVSSGAELYNGH</sequence>
<dbReference type="InterPro" id="IPR013762">
    <property type="entry name" value="Integrase-like_cat_sf"/>
</dbReference>
<feature type="domain" description="Tyr recombinase" evidence="3">
    <location>
        <begin position="443"/>
        <end position="653"/>
    </location>
</feature>
<dbReference type="CDD" id="cd00397">
    <property type="entry name" value="DNA_BRE_C"/>
    <property type="match status" value="1"/>
</dbReference>
<dbReference type="InterPro" id="IPR002104">
    <property type="entry name" value="Integrase_catalytic"/>
</dbReference>
<name>A0A3B0FG30_PSEPS</name>
<dbReference type="Pfam" id="PF00589">
    <property type="entry name" value="Phage_integrase"/>
    <property type="match status" value="1"/>
</dbReference>
<dbReference type="InterPro" id="IPR050090">
    <property type="entry name" value="Tyrosine_recombinase_XerCD"/>
</dbReference>
<gene>
    <name evidence="4" type="ORF">D7Z96_15390</name>
</gene>
<dbReference type="PROSITE" id="PS51898">
    <property type="entry name" value="TYR_RECOMBINASE"/>
    <property type="match status" value="1"/>
</dbReference>
<dbReference type="EMBL" id="RBNH01000015">
    <property type="protein sequence ID" value="RKO21843.1"/>
    <property type="molecule type" value="Genomic_DNA"/>
</dbReference>
<reference evidence="4 5" key="1">
    <citation type="submission" date="2018-10" db="EMBL/GenBank/DDBJ databases">
        <title>Genome-guide identification and characterization of bacteria that degrade polycyclic aromatic hydrocarbons and resist hexavalent chromium simultaneously.</title>
        <authorList>
            <person name="Feng H."/>
        </authorList>
    </citation>
    <scope>NUCLEOTIDE SEQUENCE [LARGE SCALE GENOMIC DNA]</scope>
    <source>
        <strain evidence="4 5">J015</strain>
    </source>
</reference>
<dbReference type="AlphaFoldDB" id="A0A3B0FG30"/>
<evidence type="ECO:0000256" key="1">
    <source>
        <dbReference type="ARBA" id="ARBA00023172"/>
    </source>
</evidence>
<evidence type="ECO:0000256" key="2">
    <source>
        <dbReference type="SAM" id="MobiDB-lite"/>
    </source>
</evidence>
<dbReference type="GO" id="GO:0006310">
    <property type="term" value="P:DNA recombination"/>
    <property type="evidence" value="ECO:0007669"/>
    <property type="project" value="UniProtKB-KW"/>
</dbReference>
<proteinExistence type="predicted"/>
<dbReference type="Gene3D" id="1.10.443.10">
    <property type="entry name" value="Intergrase catalytic core"/>
    <property type="match status" value="1"/>
</dbReference>
<dbReference type="PANTHER" id="PTHR30349:SF64">
    <property type="entry name" value="PROPHAGE INTEGRASE INTD-RELATED"/>
    <property type="match status" value="1"/>
</dbReference>
<reference evidence="5" key="2">
    <citation type="submission" date="2018-10" db="EMBL/GenBank/DDBJ databases">
        <authorList>
            <person name="Wang Y."/>
            <person name="Wang J."/>
            <person name="Yang X."/>
            <person name="Wang Z."/>
            <person name="Huang Y."/>
        </authorList>
    </citation>
    <scope>NUCLEOTIDE SEQUENCE [LARGE SCALE GENOMIC DNA]</scope>
    <source>
        <strain evidence="5">J015</strain>
    </source>
</reference>
<dbReference type="SUPFAM" id="SSF56349">
    <property type="entry name" value="DNA breaking-rejoining enzymes"/>
    <property type="match status" value="1"/>
</dbReference>
<evidence type="ECO:0000259" key="3">
    <source>
        <dbReference type="PROSITE" id="PS51898"/>
    </source>
</evidence>
<dbReference type="GO" id="GO:0015074">
    <property type="term" value="P:DNA integration"/>
    <property type="evidence" value="ECO:0007669"/>
    <property type="project" value="InterPro"/>
</dbReference>
<keyword evidence="1" id="KW-0233">DNA recombination</keyword>
<dbReference type="PANTHER" id="PTHR30349">
    <property type="entry name" value="PHAGE INTEGRASE-RELATED"/>
    <property type="match status" value="1"/>
</dbReference>
<evidence type="ECO:0000313" key="5">
    <source>
        <dbReference type="Proteomes" id="UP000273159"/>
    </source>
</evidence>
<protein>
    <recommendedName>
        <fullName evidence="3">Tyr recombinase domain-containing protein</fullName>
    </recommendedName>
</protein>
<dbReference type="GO" id="GO:0003677">
    <property type="term" value="F:DNA binding"/>
    <property type="evidence" value="ECO:0007669"/>
    <property type="project" value="InterPro"/>
</dbReference>
<organism evidence="4 5">
    <name type="scientific">Pseudarthrobacter phenanthrenivorans</name>
    <name type="common">Arthrobacter phenanthrenivorans</name>
    <dbReference type="NCBI Taxonomy" id="361575"/>
    <lineage>
        <taxon>Bacteria</taxon>
        <taxon>Bacillati</taxon>
        <taxon>Actinomycetota</taxon>
        <taxon>Actinomycetes</taxon>
        <taxon>Micrococcales</taxon>
        <taxon>Micrococcaceae</taxon>
        <taxon>Pseudarthrobacter</taxon>
    </lineage>
</organism>
<dbReference type="Proteomes" id="UP000273159">
    <property type="component" value="Unassembled WGS sequence"/>
</dbReference>
<accession>A0A3B0FG30</accession>
<comment type="caution">
    <text evidence="4">The sequence shown here is derived from an EMBL/GenBank/DDBJ whole genome shotgun (WGS) entry which is preliminary data.</text>
</comment>